<dbReference type="InterPro" id="IPR036388">
    <property type="entry name" value="WH-like_DNA-bd_sf"/>
</dbReference>
<dbReference type="EMBL" id="JAMDMM010000027">
    <property type="protein sequence ID" value="MCY9608536.1"/>
    <property type="molecule type" value="Genomic_DNA"/>
</dbReference>
<dbReference type="GeneID" id="76997507"/>
<dbReference type="InterPro" id="IPR036390">
    <property type="entry name" value="WH_DNA-bd_sf"/>
</dbReference>
<evidence type="ECO:0000313" key="6">
    <source>
        <dbReference type="Proteomes" id="UP000315377"/>
    </source>
</evidence>
<reference evidence="5 6" key="1">
    <citation type="submission" date="2019-07" db="EMBL/GenBank/DDBJ databases">
        <title>Paenibacillus thiaminolyticus NRRL B-4156.</title>
        <authorList>
            <person name="Hehnly C."/>
            <person name="Zhang L."/>
        </authorList>
    </citation>
    <scope>NUCLEOTIDE SEQUENCE [LARGE SCALE GENOMIC DNA]</scope>
    <source>
        <strain evidence="5 6">NRRL B-4156</strain>
    </source>
</reference>
<evidence type="ECO:0000313" key="5">
    <source>
        <dbReference type="EMBL" id="QDM44851.1"/>
    </source>
</evidence>
<dbReference type="AlphaFoldDB" id="A0AAP9DYT0"/>
<evidence type="ECO:0000256" key="1">
    <source>
        <dbReference type="ARBA" id="ARBA00023015"/>
    </source>
</evidence>
<dbReference type="Pfam" id="PF13280">
    <property type="entry name" value="WYL"/>
    <property type="match status" value="1"/>
</dbReference>
<protein>
    <submittedName>
        <fullName evidence="5">YafY family transcriptional regulator</fullName>
    </submittedName>
</protein>
<proteinExistence type="predicted"/>
<dbReference type="RefSeq" id="WP_087440381.1">
    <property type="nucleotide sequence ID" value="NZ_CABMNB010000005.1"/>
</dbReference>
<evidence type="ECO:0000313" key="4">
    <source>
        <dbReference type="EMBL" id="MCY9608536.1"/>
    </source>
</evidence>
<dbReference type="Gene3D" id="1.10.10.10">
    <property type="entry name" value="Winged helix-like DNA-binding domain superfamily/Winged helix DNA-binding domain"/>
    <property type="match status" value="1"/>
</dbReference>
<dbReference type="InterPro" id="IPR001034">
    <property type="entry name" value="DeoR_HTH"/>
</dbReference>
<evidence type="ECO:0000256" key="2">
    <source>
        <dbReference type="ARBA" id="ARBA00023163"/>
    </source>
</evidence>
<dbReference type="Proteomes" id="UP000315377">
    <property type="component" value="Chromosome"/>
</dbReference>
<accession>A0AAP9DYT0</accession>
<keyword evidence="1" id="KW-0805">Transcription regulation</keyword>
<dbReference type="SUPFAM" id="SSF46785">
    <property type="entry name" value="Winged helix' DNA-binding domain"/>
    <property type="match status" value="1"/>
</dbReference>
<reference evidence="4 7" key="2">
    <citation type="submission" date="2022-05" db="EMBL/GenBank/DDBJ databases">
        <title>Genome Sequencing of Bee-Associated Microbes.</title>
        <authorList>
            <person name="Dunlap C."/>
        </authorList>
    </citation>
    <scope>NUCLEOTIDE SEQUENCE [LARGE SCALE GENOMIC DNA]</scope>
    <source>
        <strain evidence="4 7">NRRL B-14613</strain>
    </source>
</reference>
<dbReference type="GO" id="GO:0003700">
    <property type="term" value="F:DNA-binding transcription factor activity"/>
    <property type="evidence" value="ECO:0007669"/>
    <property type="project" value="InterPro"/>
</dbReference>
<dbReference type="PANTHER" id="PTHR34580:SF1">
    <property type="entry name" value="PROTEIN PAFC"/>
    <property type="match status" value="1"/>
</dbReference>
<evidence type="ECO:0000259" key="3">
    <source>
        <dbReference type="PROSITE" id="PS51000"/>
    </source>
</evidence>
<dbReference type="InterPro" id="IPR057727">
    <property type="entry name" value="WCX_dom"/>
</dbReference>
<dbReference type="InterPro" id="IPR026881">
    <property type="entry name" value="WYL_dom"/>
</dbReference>
<dbReference type="EMBL" id="CP041405">
    <property type="protein sequence ID" value="QDM44851.1"/>
    <property type="molecule type" value="Genomic_DNA"/>
</dbReference>
<sequence>MRVDRLLSMLLIIAQRGKVTGQELAEHFEVSLRTIYRDIDKLGEAGVPIAALGGPGGGYYLMENYQVSNLFLSEGEAATFLAVANSLDVLFGKNPHFNDMVLKFEHERRRPSADAWSINLSHFSMEDELRSSLQLMNQALEQSRLLVFDYMNRRMDVEERIVEPVQIAFSGGHWHLNGYCRIRDDYRRFKLVRIRQLRLGGHYEKRWETAEAVQRLLDAGYYRSSIKVTLQFSARIGGQLAEHVPKESITRTEEGHFIVTDYFPYEEGLLKFIIGFGKDCTVVDPPQVRHAVQQYIYEMWLSYHG</sequence>
<dbReference type="InterPro" id="IPR051534">
    <property type="entry name" value="CBASS_pafABC_assoc_protein"/>
</dbReference>
<keyword evidence="2" id="KW-0804">Transcription</keyword>
<keyword evidence="7" id="KW-1185">Reference proteome</keyword>
<dbReference type="Pfam" id="PF25583">
    <property type="entry name" value="WCX"/>
    <property type="match status" value="1"/>
</dbReference>
<evidence type="ECO:0000313" key="7">
    <source>
        <dbReference type="Proteomes" id="UP001209276"/>
    </source>
</evidence>
<dbReference type="Proteomes" id="UP001209276">
    <property type="component" value="Unassembled WGS sequence"/>
</dbReference>
<dbReference type="Pfam" id="PF08279">
    <property type="entry name" value="HTH_11"/>
    <property type="match status" value="1"/>
</dbReference>
<dbReference type="PROSITE" id="PS51000">
    <property type="entry name" value="HTH_DEOR_2"/>
    <property type="match status" value="1"/>
</dbReference>
<dbReference type="InterPro" id="IPR028349">
    <property type="entry name" value="PafC-like"/>
</dbReference>
<dbReference type="PIRSF" id="PIRSF016838">
    <property type="entry name" value="PafC"/>
    <property type="match status" value="1"/>
</dbReference>
<organism evidence="5 6">
    <name type="scientific">Paenibacillus thiaminolyticus</name>
    <name type="common">Bacillus thiaminolyticus</name>
    <dbReference type="NCBI Taxonomy" id="49283"/>
    <lineage>
        <taxon>Bacteria</taxon>
        <taxon>Bacillati</taxon>
        <taxon>Bacillota</taxon>
        <taxon>Bacilli</taxon>
        <taxon>Bacillales</taxon>
        <taxon>Paenibacillaceae</taxon>
        <taxon>Paenibacillus</taxon>
    </lineage>
</organism>
<name>A0AAP9DYT0_PANTH</name>
<dbReference type="PROSITE" id="PS52050">
    <property type="entry name" value="WYL"/>
    <property type="match status" value="1"/>
</dbReference>
<dbReference type="InterPro" id="IPR013196">
    <property type="entry name" value="HTH_11"/>
</dbReference>
<gene>
    <name evidence="5" type="ORF">FLT43_16210</name>
    <name evidence="4" type="ORF">M5W83_15420</name>
</gene>
<dbReference type="PANTHER" id="PTHR34580">
    <property type="match status" value="1"/>
</dbReference>
<dbReference type="SMART" id="SM00420">
    <property type="entry name" value="HTH_DEOR"/>
    <property type="match status" value="1"/>
</dbReference>
<feature type="domain" description="HTH deoR-type" evidence="3">
    <location>
        <begin position="2"/>
        <end position="57"/>
    </location>
</feature>